<feature type="transmembrane region" description="Helical" evidence="1">
    <location>
        <begin position="67"/>
        <end position="85"/>
    </location>
</feature>
<feature type="transmembrane region" description="Helical" evidence="1">
    <location>
        <begin position="44"/>
        <end position="60"/>
    </location>
</feature>
<feature type="transmembrane region" description="Helical" evidence="1">
    <location>
        <begin position="169"/>
        <end position="188"/>
    </location>
</feature>
<sequence>MDKKTIPHLPILDDFVRLLLVSPIRADIYRAKKIIQTLILGYRHLWYLAGLIVSALLLLTMKNFKSLTIASIAVATFLLGVLIQYTGNYHLAENKILDTQFNYDWVHRNGLLFSLPYISLGYLINKHEIHKKISLTTAVTASIVGLMLLTLESNFNYSSPINDKHFDNMLSLAIICPAIFLLFMKINIQGRSKNIALYSSGVFFIHPFVIYILGEVSKLQATALTIATIFISLIASYFLIKINRKLKFIL</sequence>
<dbReference type="EMBL" id="CP081150">
    <property type="protein sequence ID" value="QZA78245.1"/>
    <property type="molecule type" value="Genomic_DNA"/>
</dbReference>
<feature type="transmembrane region" description="Helical" evidence="1">
    <location>
        <begin position="195"/>
        <end position="213"/>
    </location>
</feature>
<proteinExistence type="predicted"/>
<organism evidence="3 4">
    <name type="scientific">Deefgea tanakiae</name>
    <dbReference type="NCBI Taxonomy" id="2865840"/>
    <lineage>
        <taxon>Bacteria</taxon>
        <taxon>Pseudomonadati</taxon>
        <taxon>Pseudomonadota</taxon>
        <taxon>Betaproteobacteria</taxon>
        <taxon>Neisseriales</taxon>
        <taxon>Chitinibacteraceae</taxon>
        <taxon>Deefgea</taxon>
    </lineage>
</organism>
<feature type="transmembrane region" description="Helical" evidence="1">
    <location>
        <begin position="133"/>
        <end position="149"/>
    </location>
</feature>
<dbReference type="GO" id="GO:0016746">
    <property type="term" value="F:acyltransferase activity"/>
    <property type="evidence" value="ECO:0007669"/>
    <property type="project" value="UniProtKB-KW"/>
</dbReference>
<keyword evidence="4" id="KW-1185">Reference proteome</keyword>
<dbReference type="RefSeq" id="WP_221006670.1">
    <property type="nucleotide sequence ID" value="NZ_CP081150.1"/>
</dbReference>
<keyword evidence="1" id="KW-1133">Transmembrane helix</keyword>
<dbReference type="InterPro" id="IPR002656">
    <property type="entry name" value="Acyl_transf_3_dom"/>
</dbReference>
<keyword evidence="3" id="KW-0012">Acyltransferase</keyword>
<dbReference type="Proteomes" id="UP000825679">
    <property type="component" value="Chromosome"/>
</dbReference>
<dbReference type="Pfam" id="PF01757">
    <property type="entry name" value="Acyl_transf_3"/>
    <property type="match status" value="1"/>
</dbReference>
<accession>A0ABX8Z8Y3</accession>
<evidence type="ECO:0000256" key="1">
    <source>
        <dbReference type="SAM" id="Phobius"/>
    </source>
</evidence>
<keyword evidence="1" id="KW-0812">Transmembrane</keyword>
<evidence type="ECO:0000259" key="2">
    <source>
        <dbReference type="Pfam" id="PF01757"/>
    </source>
</evidence>
<keyword evidence="1" id="KW-0472">Membrane</keyword>
<protein>
    <submittedName>
        <fullName evidence="3">Acyltransferase family protein</fullName>
    </submittedName>
</protein>
<feature type="transmembrane region" description="Helical" evidence="1">
    <location>
        <begin position="219"/>
        <end position="240"/>
    </location>
</feature>
<name>A0ABX8Z8Y3_9NEIS</name>
<gene>
    <name evidence="3" type="ORF">K4H28_02135</name>
</gene>
<evidence type="ECO:0000313" key="3">
    <source>
        <dbReference type="EMBL" id="QZA78245.1"/>
    </source>
</evidence>
<keyword evidence="3" id="KW-0808">Transferase</keyword>
<evidence type="ECO:0000313" key="4">
    <source>
        <dbReference type="Proteomes" id="UP000825679"/>
    </source>
</evidence>
<feature type="domain" description="Acyltransferase 3" evidence="2">
    <location>
        <begin position="37"/>
        <end position="239"/>
    </location>
</feature>
<reference evidence="3 4" key="1">
    <citation type="submission" date="2021-08" db="EMBL/GenBank/DDBJ databases">
        <title>complete genome sequencing of Deefgea sp. D25.</title>
        <authorList>
            <person name="Bae J.-W."/>
            <person name="Gim D.-H."/>
        </authorList>
    </citation>
    <scope>NUCLEOTIDE SEQUENCE [LARGE SCALE GENOMIC DNA]</scope>
    <source>
        <strain evidence="3 4">D25</strain>
    </source>
</reference>